<evidence type="ECO:0000313" key="6">
    <source>
        <dbReference type="Proteomes" id="UP000803884"/>
    </source>
</evidence>
<dbReference type="Gene3D" id="3.40.50.2000">
    <property type="entry name" value="Glycogen Phosphorylase B"/>
    <property type="match status" value="2"/>
</dbReference>
<dbReference type="GO" id="GO:0016906">
    <property type="term" value="F:sterol 3-beta-glucosyltransferase activity"/>
    <property type="evidence" value="ECO:0007669"/>
    <property type="project" value="UniProtKB-ARBA"/>
</dbReference>
<evidence type="ECO:0000313" key="5">
    <source>
        <dbReference type="EMBL" id="KAL1584535.1"/>
    </source>
</evidence>
<evidence type="ECO:0000259" key="3">
    <source>
        <dbReference type="Pfam" id="PF03033"/>
    </source>
</evidence>
<feature type="domain" description="Glycosyltransferase family 28 N-terminal" evidence="3">
    <location>
        <begin position="90"/>
        <end position="237"/>
    </location>
</feature>
<evidence type="ECO:0008006" key="7">
    <source>
        <dbReference type="Google" id="ProtNLM"/>
    </source>
</evidence>
<comment type="caution">
    <text evidence="5">The sequence shown here is derived from an EMBL/GenBank/DDBJ whole genome shotgun (WGS) entry which is preliminary data.</text>
</comment>
<sequence>MDKRDPRSGDLTPPPYNEEDVQVALDGVVGGVGDTATMHDDGRIDIDIDSRLSRTLSKLVTIPPDSQDTAPPPDYIRFASPDQFPLRLNIVIQVVGSRGDVQPFVALANGLQKYGHRVRLATHAKFESFVHDAGLEFYPIGGDPEDLMSYMVKNPGLMPSMKSLRAGDISRKRQMIVEMLEGCWRSCIEADPLTGDPFVADAIIANPPSFAHMHCAEALGIPLHMMFTMPWTATSSFPHPLANITDGKKNPKAANYLSYVLVEIMTWQGLGDVINDWRKRIGLEPVPNTEGPMLASTLSIPFTYCWSPALIPKPKDWPAYIDVSGFFFRGAPNYTPPKALADFLAAGPPPVYIGFGSIVLDNAAAMSSLILEAVTACGLRAIISHGWSRLNGPARPDLYWLDDCPHEWLFQHVSAVVHHGGAGTAACGLRNSRPTVVVPFFGDQPFWGDMIAAAGAGPSPIPHKTLTAEKLADALRFCLEDAAQAAAAGIAAQMAKEDGVQAAVLSFVNNLPVEKMRCDFLPDQPASWTVKVNKKTKRISRVAAEILARDEGVDAKNFKPYRSNPILIENHRWDPVTGTTSSALGIGADMFTATSNIFLKPAEEYRRGRSRSAQPSSSKTHLPKSKSRPSSPTSSIKSSTPSSSNPNPSATTTTTTTTTSTSPSNPNLAANMALASSKSLAHVLGSYTKGILVDLPLATAEGFRSAPRLWNSPVTTYGPPITNAQSGFLVAGKSLVLGLRDGAMDLAREPVAGAKREGFWGGVKGLGRGGGSFVTKSVSAGLGVVAYPGLGISRSLWAMTHGEAGRVVAGKRWEEGRWVVERVGGGDRRRVVQAYYEMNLGEGMG</sequence>
<dbReference type="PANTHER" id="PTHR48050">
    <property type="entry name" value="STEROL 3-BETA-GLUCOSYLTRANSFERASE"/>
    <property type="match status" value="1"/>
</dbReference>
<reference evidence="5 6" key="1">
    <citation type="journal article" date="2020" name="Microbiol. Resour. Announc.">
        <title>Draft Genome Sequence of a Cladosporium Species Isolated from the Mesophotic Ascidian Didemnum maculosum.</title>
        <authorList>
            <person name="Gioti A."/>
            <person name="Siaperas R."/>
            <person name="Nikolaivits E."/>
            <person name="Le Goff G."/>
            <person name="Ouazzani J."/>
            <person name="Kotoulas G."/>
            <person name="Topakas E."/>
        </authorList>
    </citation>
    <scope>NUCLEOTIDE SEQUENCE [LARGE SCALE GENOMIC DNA]</scope>
    <source>
        <strain evidence="5 6">TM138-S3</strain>
    </source>
</reference>
<accession>A0AB34KIE7</accession>
<dbReference type="Pfam" id="PF06722">
    <property type="entry name" value="EryCIII-like_C"/>
    <property type="match status" value="1"/>
</dbReference>
<dbReference type="InterPro" id="IPR004276">
    <property type="entry name" value="GlycoTrans_28_N"/>
</dbReference>
<feature type="compositionally biased region" description="Low complexity" evidence="2">
    <location>
        <begin position="628"/>
        <end position="665"/>
    </location>
</feature>
<dbReference type="FunFam" id="3.40.50.2000:FF:000009">
    <property type="entry name" value="Sterol 3-beta-glucosyltransferase UGT80A2"/>
    <property type="match status" value="1"/>
</dbReference>
<feature type="domain" description="Erythromycin biosynthesis protein CIII-like C-terminal" evidence="4">
    <location>
        <begin position="404"/>
        <end position="496"/>
    </location>
</feature>
<dbReference type="InterPro" id="IPR002213">
    <property type="entry name" value="UDP_glucos_trans"/>
</dbReference>
<name>A0AB34KIE7_9PEZI</name>
<dbReference type="SUPFAM" id="SSF53756">
    <property type="entry name" value="UDP-Glycosyltransferase/glycogen phosphorylase"/>
    <property type="match status" value="1"/>
</dbReference>
<dbReference type="InterPro" id="IPR010610">
    <property type="entry name" value="EryCIII-like_C"/>
</dbReference>
<feature type="compositionally biased region" description="Polar residues" evidence="2">
    <location>
        <begin position="611"/>
        <end position="620"/>
    </location>
</feature>
<organism evidence="5 6">
    <name type="scientific">Cladosporium halotolerans</name>
    <dbReference type="NCBI Taxonomy" id="1052096"/>
    <lineage>
        <taxon>Eukaryota</taxon>
        <taxon>Fungi</taxon>
        <taxon>Dikarya</taxon>
        <taxon>Ascomycota</taxon>
        <taxon>Pezizomycotina</taxon>
        <taxon>Dothideomycetes</taxon>
        <taxon>Dothideomycetidae</taxon>
        <taxon>Cladosporiales</taxon>
        <taxon>Cladosporiaceae</taxon>
        <taxon>Cladosporium</taxon>
    </lineage>
</organism>
<evidence type="ECO:0000259" key="4">
    <source>
        <dbReference type="Pfam" id="PF06722"/>
    </source>
</evidence>
<feature type="region of interest" description="Disordered" evidence="2">
    <location>
        <begin position="605"/>
        <end position="665"/>
    </location>
</feature>
<dbReference type="PANTHER" id="PTHR48050:SF27">
    <property type="entry name" value="GLUCOSYLTRANSFERASE, PUTATIVE (AFU_ORTHOLOGUE AFUA_7G04880)-RELATED"/>
    <property type="match status" value="1"/>
</dbReference>
<keyword evidence="1" id="KW-0808">Transferase</keyword>
<dbReference type="Pfam" id="PF03033">
    <property type="entry name" value="Glyco_transf_28"/>
    <property type="match status" value="1"/>
</dbReference>
<dbReference type="CDD" id="cd03784">
    <property type="entry name" value="GT1_Gtf-like"/>
    <property type="match status" value="1"/>
</dbReference>
<protein>
    <recommendedName>
        <fullName evidence="7">Glycosyltransferase family 28 N-terminal domain-containing protein</fullName>
    </recommendedName>
</protein>
<dbReference type="FunFam" id="3.40.50.2000:FF:000100">
    <property type="entry name" value="Glycosyltransferase family 1 protein"/>
    <property type="match status" value="1"/>
</dbReference>
<dbReference type="Proteomes" id="UP000803884">
    <property type="component" value="Unassembled WGS sequence"/>
</dbReference>
<dbReference type="GeneID" id="96008431"/>
<keyword evidence="6" id="KW-1185">Reference proteome</keyword>
<dbReference type="InterPro" id="IPR050426">
    <property type="entry name" value="Glycosyltransferase_28"/>
</dbReference>
<evidence type="ECO:0000256" key="2">
    <source>
        <dbReference type="SAM" id="MobiDB-lite"/>
    </source>
</evidence>
<feature type="region of interest" description="Disordered" evidence="2">
    <location>
        <begin position="1"/>
        <end position="20"/>
    </location>
</feature>
<dbReference type="RefSeq" id="XP_069227641.1">
    <property type="nucleotide sequence ID" value="XM_069375593.1"/>
</dbReference>
<dbReference type="GO" id="GO:0005975">
    <property type="term" value="P:carbohydrate metabolic process"/>
    <property type="evidence" value="ECO:0007669"/>
    <property type="project" value="InterPro"/>
</dbReference>
<proteinExistence type="predicted"/>
<dbReference type="AlphaFoldDB" id="A0AB34KIE7"/>
<dbReference type="EMBL" id="JAAQHG020000025">
    <property type="protein sequence ID" value="KAL1584535.1"/>
    <property type="molecule type" value="Genomic_DNA"/>
</dbReference>
<evidence type="ECO:0000256" key="1">
    <source>
        <dbReference type="ARBA" id="ARBA00022679"/>
    </source>
</evidence>
<gene>
    <name evidence="5" type="ORF">WHR41_06988</name>
</gene>